<dbReference type="RefSeq" id="WP_165440091.1">
    <property type="nucleotide sequence ID" value="NZ_SHLD01000001.1"/>
</dbReference>
<dbReference type="Proteomes" id="UP000294114">
    <property type="component" value="Unassembled WGS sequence"/>
</dbReference>
<proteinExistence type="predicted"/>
<dbReference type="EMBL" id="SHLD01000001">
    <property type="protein sequence ID" value="RZU76824.1"/>
    <property type="molecule type" value="Genomic_DNA"/>
</dbReference>
<name>A0A4Q8BFS2_9ACTN</name>
<comment type="caution">
    <text evidence="1">The sequence shown here is derived from an EMBL/GenBank/DDBJ whole genome shotgun (WGS) entry which is preliminary data.</text>
</comment>
<organism evidence="1 2">
    <name type="scientific">Micromonospora kangleipakensis</name>
    <dbReference type="NCBI Taxonomy" id="1077942"/>
    <lineage>
        <taxon>Bacteria</taxon>
        <taxon>Bacillati</taxon>
        <taxon>Actinomycetota</taxon>
        <taxon>Actinomycetes</taxon>
        <taxon>Micromonosporales</taxon>
        <taxon>Micromonosporaceae</taxon>
        <taxon>Micromonospora</taxon>
    </lineage>
</organism>
<evidence type="ECO:0000313" key="1">
    <source>
        <dbReference type="EMBL" id="RZU76824.1"/>
    </source>
</evidence>
<reference evidence="1 2" key="1">
    <citation type="submission" date="2019-02" db="EMBL/GenBank/DDBJ databases">
        <title>Sequencing the genomes of 1000 actinobacteria strains.</title>
        <authorList>
            <person name="Klenk H.-P."/>
        </authorList>
    </citation>
    <scope>NUCLEOTIDE SEQUENCE [LARGE SCALE GENOMIC DNA]</scope>
    <source>
        <strain evidence="1 2">DSM 45612</strain>
    </source>
</reference>
<gene>
    <name evidence="1" type="ORF">EV384_5516</name>
</gene>
<evidence type="ECO:0000313" key="2">
    <source>
        <dbReference type="Proteomes" id="UP000294114"/>
    </source>
</evidence>
<dbReference type="AlphaFoldDB" id="A0A4Q8BFS2"/>
<protein>
    <submittedName>
        <fullName evidence="1">Uncharacterized protein</fullName>
    </submittedName>
</protein>
<accession>A0A4Q8BFS2</accession>
<sequence>MWWDGDVILADRTEAGDGLMTIEPDERGLYVVMGRIWTWEEVPVDAADAVHG</sequence>
<keyword evidence="2" id="KW-1185">Reference proteome</keyword>